<feature type="compositionally biased region" description="Basic and acidic residues" evidence="1">
    <location>
        <begin position="114"/>
        <end position="130"/>
    </location>
</feature>
<organism evidence="3 4">
    <name type="scientific">Silurus meridionalis</name>
    <name type="common">Southern catfish</name>
    <name type="synonym">Silurus soldatovi meridionalis</name>
    <dbReference type="NCBI Taxonomy" id="175797"/>
    <lineage>
        <taxon>Eukaryota</taxon>
        <taxon>Metazoa</taxon>
        <taxon>Chordata</taxon>
        <taxon>Craniata</taxon>
        <taxon>Vertebrata</taxon>
        <taxon>Euteleostomi</taxon>
        <taxon>Actinopterygii</taxon>
        <taxon>Neopterygii</taxon>
        <taxon>Teleostei</taxon>
        <taxon>Ostariophysi</taxon>
        <taxon>Siluriformes</taxon>
        <taxon>Siluridae</taxon>
        <taxon>Silurus</taxon>
    </lineage>
</organism>
<protein>
    <submittedName>
        <fullName evidence="3">Uncharacterized protein</fullName>
    </submittedName>
</protein>
<comment type="caution">
    <text evidence="3">The sequence shown here is derived from an EMBL/GenBank/DDBJ whole genome shotgun (WGS) entry which is preliminary data.</text>
</comment>
<evidence type="ECO:0000313" key="4">
    <source>
        <dbReference type="Proteomes" id="UP000606274"/>
    </source>
</evidence>
<accession>A0A8T0AXU1</accession>
<evidence type="ECO:0000256" key="2">
    <source>
        <dbReference type="SAM" id="Phobius"/>
    </source>
</evidence>
<keyword evidence="2" id="KW-1133">Transmembrane helix</keyword>
<name>A0A8T0AXU1_SILME</name>
<dbReference type="AlphaFoldDB" id="A0A8T0AXU1"/>
<sequence>MEWGRAYEAPDTVTQAQDGNEDQIPGLFNDLSYRVYLIITNGIEIVSLTKLLPTSAEKQTQEVTLNSGYSSAVQKPQSKETLETFILIVLRAGAIIFTPGLILALIWKLRRSRKREDSGEMENTPRRDHNSSSSRSSISPPHTSGAHVL</sequence>
<dbReference type="EMBL" id="JABFDY010000015">
    <property type="protein sequence ID" value="KAF7697189.1"/>
    <property type="molecule type" value="Genomic_DNA"/>
</dbReference>
<reference evidence="3" key="1">
    <citation type="submission" date="2020-08" db="EMBL/GenBank/DDBJ databases">
        <title>Chromosome-level assembly of Southern catfish (Silurus meridionalis) provides insights into visual adaptation to the nocturnal and benthic lifestyles.</title>
        <authorList>
            <person name="Zhang Y."/>
            <person name="Wang D."/>
            <person name="Peng Z."/>
        </authorList>
    </citation>
    <scope>NUCLEOTIDE SEQUENCE</scope>
    <source>
        <strain evidence="3">SWU-2019-XX</strain>
        <tissue evidence="3">Muscle</tissue>
    </source>
</reference>
<feature type="transmembrane region" description="Helical" evidence="2">
    <location>
        <begin position="85"/>
        <end position="107"/>
    </location>
</feature>
<keyword evidence="2" id="KW-0812">Transmembrane</keyword>
<dbReference type="Proteomes" id="UP000606274">
    <property type="component" value="Unassembled WGS sequence"/>
</dbReference>
<evidence type="ECO:0000256" key="1">
    <source>
        <dbReference type="SAM" id="MobiDB-lite"/>
    </source>
</evidence>
<evidence type="ECO:0000313" key="3">
    <source>
        <dbReference type="EMBL" id="KAF7697189.1"/>
    </source>
</evidence>
<keyword evidence="2" id="KW-0472">Membrane</keyword>
<gene>
    <name evidence="3" type="ORF">HF521_005607</name>
</gene>
<proteinExistence type="predicted"/>
<keyword evidence="4" id="KW-1185">Reference proteome</keyword>
<feature type="region of interest" description="Disordered" evidence="1">
    <location>
        <begin position="114"/>
        <end position="149"/>
    </location>
</feature>